<dbReference type="Pfam" id="PF26116">
    <property type="entry name" value="FAM13A"/>
    <property type="match status" value="1"/>
</dbReference>
<dbReference type="AlphaFoldDB" id="A0A3B1J6P9"/>
<feature type="compositionally biased region" description="Basic residues" evidence="3">
    <location>
        <begin position="241"/>
        <end position="253"/>
    </location>
</feature>
<dbReference type="InterPro" id="IPR039102">
    <property type="entry name" value="FAM13"/>
</dbReference>
<keyword evidence="2" id="KW-0175">Coiled coil</keyword>
<dbReference type="PANTHER" id="PTHR15904:SF19">
    <property type="entry name" value="PROTEIN FAM13C"/>
    <property type="match status" value="1"/>
</dbReference>
<evidence type="ECO:0000259" key="4">
    <source>
        <dbReference type="PROSITE" id="PS50238"/>
    </source>
</evidence>
<dbReference type="Bgee" id="ENSAMXG00000039779">
    <property type="expression patterns" value="Expressed in testis and 14 other cell types or tissues"/>
</dbReference>
<feature type="compositionally biased region" description="Low complexity" evidence="3">
    <location>
        <begin position="338"/>
        <end position="351"/>
    </location>
</feature>
<feature type="compositionally biased region" description="Low complexity" evidence="3">
    <location>
        <begin position="521"/>
        <end position="534"/>
    </location>
</feature>
<feature type="compositionally biased region" description="Low complexity" evidence="3">
    <location>
        <begin position="360"/>
        <end position="373"/>
    </location>
</feature>
<feature type="compositionally biased region" description="Polar residues" evidence="3">
    <location>
        <begin position="201"/>
        <end position="240"/>
    </location>
</feature>
<comment type="similarity">
    <text evidence="1">Belongs to the FAM13 family.</text>
</comment>
<feature type="compositionally biased region" description="Low complexity" evidence="3">
    <location>
        <begin position="404"/>
        <end position="439"/>
    </location>
</feature>
<feature type="coiled-coil region" evidence="2">
    <location>
        <begin position="629"/>
        <end position="689"/>
    </location>
</feature>
<feature type="compositionally biased region" description="Polar residues" evidence="3">
    <location>
        <begin position="154"/>
        <end position="177"/>
    </location>
</feature>
<proteinExistence type="inferred from homology"/>
<feature type="compositionally biased region" description="Low complexity" evidence="3">
    <location>
        <begin position="270"/>
        <end position="307"/>
    </location>
</feature>
<feature type="domain" description="Rho-GAP" evidence="4">
    <location>
        <begin position="1"/>
        <end position="45"/>
    </location>
</feature>
<dbReference type="GO" id="GO:0007165">
    <property type="term" value="P:signal transduction"/>
    <property type="evidence" value="ECO:0007669"/>
    <property type="project" value="InterPro"/>
</dbReference>
<dbReference type="InterPro" id="IPR000198">
    <property type="entry name" value="RhoGAP_dom"/>
</dbReference>
<protein>
    <recommendedName>
        <fullName evidence="4">Rho-GAP domain-containing protein</fullName>
    </recommendedName>
</protein>
<name>A0A3B1J6P9_ASTMX</name>
<organism evidence="5 6">
    <name type="scientific">Astyanax mexicanus</name>
    <name type="common">Blind cave fish</name>
    <name type="synonym">Astyanax fasciatus mexicanus</name>
    <dbReference type="NCBI Taxonomy" id="7994"/>
    <lineage>
        <taxon>Eukaryota</taxon>
        <taxon>Metazoa</taxon>
        <taxon>Chordata</taxon>
        <taxon>Craniata</taxon>
        <taxon>Vertebrata</taxon>
        <taxon>Euteleostomi</taxon>
        <taxon>Actinopterygii</taxon>
        <taxon>Neopterygii</taxon>
        <taxon>Teleostei</taxon>
        <taxon>Ostariophysi</taxon>
        <taxon>Characiformes</taxon>
        <taxon>Characoidei</taxon>
        <taxon>Acestrorhamphidae</taxon>
        <taxon>Acestrorhamphinae</taxon>
        <taxon>Astyanax</taxon>
    </lineage>
</organism>
<reference evidence="6" key="2">
    <citation type="journal article" date="2014" name="Nat. Commun.">
        <title>The cavefish genome reveals candidate genes for eye loss.</title>
        <authorList>
            <person name="McGaugh S.E."/>
            <person name="Gross J.B."/>
            <person name="Aken B."/>
            <person name="Blin M."/>
            <person name="Borowsky R."/>
            <person name="Chalopin D."/>
            <person name="Hinaux H."/>
            <person name="Jeffery W.R."/>
            <person name="Keene A."/>
            <person name="Ma L."/>
            <person name="Minx P."/>
            <person name="Murphy D."/>
            <person name="O'Quin K.E."/>
            <person name="Retaux S."/>
            <person name="Rohner N."/>
            <person name="Searle S.M."/>
            <person name="Stahl B.A."/>
            <person name="Tabin C."/>
            <person name="Volff J.N."/>
            <person name="Yoshizawa M."/>
            <person name="Warren W.C."/>
        </authorList>
    </citation>
    <scope>NUCLEOTIDE SEQUENCE [LARGE SCALE GENOMIC DNA]</scope>
    <source>
        <strain evidence="6">female</strain>
    </source>
</reference>
<dbReference type="Ensembl" id="ENSAMXT00000037296.1">
    <property type="protein sequence ID" value="ENSAMXP00000037913.1"/>
    <property type="gene ID" value="ENSAMXG00000039779.1"/>
</dbReference>
<reference evidence="5" key="3">
    <citation type="submission" date="2025-08" db="UniProtKB">
        <authorList>
            <consortium name="Ensembl"/>
        </authorList>
    </citation>
    <scope>IDENTIFICATION</scope>
</reference>
<evidence type="ECO:0000313" key="5">
    <source>
        <dbReference type="Ensembl" id="ENSAMXP00000037913.1"/>
    </source>
</evidence>
<accession>A0A3B1J6P9</accession>
<feature type="compositionally biased region" description="Polar residues" evidence="3">
    <location>
        <begin position="108"/>
        <end position="120"/>
    </location>
</feature>
<evidence type="ECO:0000313" key="6">
    <source>
        <dbReference type="Proteomes" id="UP000018467"/>
    </source>
</evidence>
<dbReference type="InterPro" id="IPR059029">
    <property type="entry name" value="FAM13A_dom"/>
</dbReference>
<dbReference type="Gene3D" id="1.10.555.10">
    <property type="entry name" value="Rho GTPase activation protein"/>
    <property type="match status" value="1"/>
</dbReference>
<dbReference type="GeneTree" id="ENSGT00950000183033"/>
<feature type="compositionally biased region" description="Low complexity" evidence="3">
    <location>
        <begin position="470"/>
        <end position="483"/>
    </location>
</feature>
<dbReference type="InterPro" id="IPR008936">
    <property type="entry name" value="Rho_GTPase_activation_prot"/>
</dbReference>
<evidence type="ECO:0000256" key="1">
    <source>
        <dbReference type="ARBA" id="ARBA00007549"/>
    </source>
</evidence>
<dbReference type="Proteomes" id="UP000018467">
    <property type="component" value="Unassembled WGS sequence"/>
</dbReference>
<feature type="region of interest" description="Disordered" evidence="3">
    <location>
        <begin position="108"/>
        <end position="627"/>
    </location>
</feature>
<evidence type="ECO:0000256" key="2">
    <source>
        <dbReference type="SAM" id="Coils"/>
    </source>
</evidence>
<reference evidence="6" key="1">
    <citation type="submission" date="2013-03" db="EMBL/GenBank/DDBJ databases">
        <authorList>
            <person name="Jeffery W."/>
            <person name="Warren W."/>
            <person name="Wilson R.K."/>
        </authorList>
    </citation>
    <scope>NUCLEOTIDE SEQUENCE</scope>
    <source>
        <strain evidence="6">female</strain>
    </source>
</reference>
<feature type="compositionally biased region" description="Low complexity" evidence="3">
    <location>
        <begin position="382"/>
        <end position="395"/>
    </location>
</feature>
<dbReference type="SUPFAM" id="SSF48350">
    <property type="entry name" value="GTPase activation domain, GAP"/>
    <property type="match status" value="1"/>
</dbReference>
<feature type="compositionally biased region" description="Low complexity" evidence="3">
    <location>
        <begin position="316"/>
        <end position="329"/>
    </location>
</feature>
<sequence>MTSENLATVFGPCIFRVPEGPKMLEEQTVCNTLTLYLLEKHKHLMPNTHSGDLTMPPPPIADMAQLHQVQSCNLGAVCDSSTDTSQPTDHSKDTDMKADLLTAVQTQALNSSNHTLPSNSDESEAEKRTQEEERQTEEEPPSPNHNNNNKHSHTPYSNTHSQSGGTYLKEQTSNTTHSRTKTKYTRSHTYTPNRDTHTKTSDTLPETITSHSQSNNTHPLYSSTDSQSSGGTHSDTSNRTGHTHPKTRVKYTRSHTYTPNRSSHTKTTCHTHSTSSHTLPETSSSHRQSQHTHCTSSNTLPETSSSHKQSHHTHSTESSHTLPDTSSSHKQSHHTHSTESSHTLPDTSSSHKQSHHTHSTESSHTLPETSSSHRQSHHTHSTESSHTLPETSSSHRPSHHTHSTESSNTLPDTSSSHRQSQHTHSTESSHTLPDTSSSHRPSHHTHSTESSHTLPDTSSSHRPSHHTHSTESSHTLPETSSSHKQSHHTHSTESSHTLHRVQQHTPETSSSHKQSHHTHSTESSNTLPETSSSHRQSHHTHSTESSHTQNVDTQEKGASPPSCSEQPTCDSRAPIWRPVGALPSPHAPILSQNQHLSSEQGSVSSSQSQVMSDCISSKNSAEDSTEPSVSLLQRRIHNLKQAVRSLDNSFQYTQYYKAGRNDKVADPRVASLMMDLDKARKQLTDLQSRQCVDGSVKLCSSSTVQKGVSVTKPALEDTVKTLTQHLKEKRLELNLPERLQDMSLDQLALEKMTLQKSLLYYESLHGRPRSKEERSVMRDLYDRYHLVKQAFYSSNRQTNTMSGDKGLAKLIQQTLCSTLPTQEASNPAFISQLEEIKLTTAQTNNTHSINRAEILMQLKETRVEKRRQRKILKEFEETVLLKTGKSAQREDRVPMAAEYDRYETLKARLKLLKRMLGQTHTVKAAGAMASLVFSFWSPFRSSSALVCSLNQNS</sequence>
<evidence type="ECO:0000256" key="3">
    <source>
        <dbReference type="SAM" id="MobiDB-lite"/>
    </source>
</evidence>
<dbReference type="PANTHER" id="PTHR15904">
    <property type="entry name" value="FAM13"/>
    <property type="match status" value="1"/>
</dbReference>
<feature type="compositionally biased region" description="Low complexity" evidence="3">
    <location>
        <begin position="594"/>
        <end position="617"/>
    </location>
</feature>
<dbReference type="PROSITE" id="PS50238">
    <property type="entry name" value="RHOGAP"/>
    <property type="match status" value="1"/>
</dbReference>
<feature type="compositionally biased region" description="Low complexity" evidence="3">
    <location>
        <begin position="448"/>
        <end position="461"/>
    </location>
</feature>
<keyword evidence="6" id="KW-1185">Reference proteome</keyword>
<dbReference type="InParanoid" id="A0A3B1J6P9"/>
<reference evidence="5" key="4">
    <citation type="submission" date="2025-09" db="UniProtKB">
        <authorList>
            <consortium name="Ensembl"/>
        </authorList>
    </citation>
    <scope>IDENTIFICATION</scope>
</reference>